<dbReference type="InterPro" id="IPR005135">
    <property type="entry name" value="Endo/exonuclease/phosphatase"/>
</dbReference>
<organism evidence="2 3">
    <name type="scientific">Haemaphysalis longicornis</name>
    <name type="common">Bush tick</name>
    <dbReference type="NCBI Taxonomy" id="44386"/>
    <lineage>
        <taxon>Eukaryota</taxon>
        <taxon>Metazoa</taxon>
        <taxon>Ecdysozoa</taxon>
        <taxon>Arthropoda</taxon>
        <taxon>Chelicerata</taxon>
        <taxon>Arachnida</taxon>
        <taxon>Acari</taxon>
        <taxon>Parasitiformes</taxon>
        <taxon>Ixodida</taxon>
        <taxon>Ixodoidea</taxon>
        <taxon>Ixodidae</taxon>
        <taxon>Haemaphysalinae</taxon>
        <taxon>Haemaphysalis</taxon>
    </lineage>
</organism>
<evidence type="ECO:0000259" key="1">
    <source>
        <dbReference type="Pfam" id="PF14529"/>
    </source>
</evidence>
<dbReference type="Pfam" id="PF14529">
    <property type="entry name" value="Exo_endo_phos_2"/>
    <property type="match status" value="1"/>
</dbReference>
<dbReference type="InterPro" id="IPR036691">
    <property type="entry name" value="Endo/exonu/phosph_ase_sf"/>
</dbReference>
<evidence type="ECO:0000313" key="3">
    <source>
        <dbReference type="Proteomes" id="UP000821853"/>
    </source>
</evidence>
<feature type="domain" description="Endonuclease/exonuclease/phosphatase" evidence="1">
    <location>
        <begin position="94"/>
        <end position="208"/>
    </location>
</feature>
<dbReference type="GO" id="GO:0003824">
    <property type="term" value="F:catalytic activity"/>
    <property type="evidence" value="ECO:0007669"/>
    <property type="project" value="InterPro"/>
</dbReference>
<name>A0A9J6FBE6_HAELO</name>
<dbReference type="OrthoDB" id="6502419at2759"/>
<keyword evidence="3" id="KW-1185">Reference proteome</keyword>
<dbReference type="AlphaFoldDB" id="A0A9J6FBE6"/>
<dbReference type="SUPFAM" id="SSF56219">
    <property type="entry name" value="DNase I-like"/>
    <property type="match status" value="1"/>
</dbReference>
<dbReference type="VEuPathDB" id="VectorBase:HLOH_063393"/>
<dbReference type="EMBL" id="JABSTR010000001">
    <property type="protein sequence ID" value="KAH9359888.1"/>
    <property type="molecule type" value="Genomic_DNA"/>
</dbReference>
<reference evidence="2 3" key="1">
    <citation type="journal article" date="2020" name="Cell">
        <title>Large-Scale Comparative Analyses of Tick Genomes Elucidate Their Genetic Diversity and Vector Capacities.</title>
        <authorList>
            <consortium name="Tick Genome and Microbiome Consortium (TIGMIC)"/>
            <person name="Jia N."/>
            <person name="Wang J."/>
            <person name="Shi W."/>
            <person name="Du L."/>
            <person name="Sun Y."/>
            <person name="Zhan W."/>
            <person name="Jiang J.F."/>
            <person name="Wang Q."/>
            <person name="Zhang B."/>
            <person name="Ji P."/>
            <person name="Bell-Sakyi L."/>
            <person name="Cui X.M."/>
            <person name="Yuan T.T."/>
            <person name="Jiang B.G."/>
            <person name="Yang W.F."/>
            <person name="Lam T.T."/>
            <person name="Chang Q.C."/>
            <person name="Ding S.J."/>
            <person name="Wang X.J."/>
            <person name="Zhu J.G."/>
            <person name="Ruan X.D."/>
            <person name="Zhao L."/>
            <person name="Wei J.T."/>
            <person name="Ye R.Z."/>
            <person name="Que T.C."/>
            <person name="Du C.H."/>
            <person name="Zhou Y.H."/>
            <person name="Cheng J.X."/>
            <person name="Dai P.F."/>
            <person name="Guo W.B."/>
            <person name="Han X.H."/>
            <person name="Huang E.J."/>
            <person name="Li L.F."/>
            <person name="Wei W."/>
            <person name="Gao Y.C."/>
            <person name="Liu J.Z."/>
            <person name="Shao H.Z."/>
            <person name="Wang X."/>
            <person name="Wang C.C."/>
            <person name="Yang T.C."/>
            <person name="Huo Q.B."/>
            <person name="Li W."/>
            <person name="Chen H.Y."/>
            <person name="Chen S.E."/>
            <person name="Zhou L.G."/>
            <person name="Ni X.B."/>
            <person name="Tian J.H."/>
            <person name="Sheng Y."/>
            <person name="Liu T."/>
            <person name="Pan Y.S."/>
            <person name="Xia L.Y."/>
            <person name="Li J."/>
            <person name="Zhao F."/>
            <person name="Cao W.C."/>
        </authorList>
    </citation>
    <scope>NUCLEOTIDE SEQUENCE [LARGE SCALE GENOMIC DNA]</scope>
    <source>
        <strain evidence="2">HaeL-2018</strain>
    </source>
</reference>
<dbReference type="Proteomes" id="UP000821853">
    <property type="component" value="Chromosome 1"/>
</dbReference>
<sequence>MIIQWNLRGFRNRKRRSHLQLYLQSLGPAPAILALQEPGADAKLPGYSPFQGGPTSCILLNKAYTPLQVDLDLETEQEYSMVKVLPLRRRDPPIHVLNIYSPPHKPRITFNEVFYRALKSTDKAPLVIVADYNAPSLHWGYHFEHARGRKLTELISTLRLTLLTEPACPTRMGISVTRDTCPDLYLVRNSRDATWENLEETLGSDHCLLRITLLAKAARRKWGQAKLTNWHEFRLQEVSPVLLTGS</sequence>
<accession>A0A9J6FBE6</accession>
<dbReference type="Gene3D" id="3.60.10.10">
    <property type="entry name" value="Endonuclease/exonuclease/phosphatase"/>
    <property type="match status" value="1"/>
</dbReference>
<evidence type="ECO:0000313" key="2">
    <source>
        <dbReference type="EMBL" id="KAH9359888.1"/>
    </source>
</evidence>
<protein>
    <recommendedName>
        <fullName evidence="1">Endonuclease/exonuclease/phosphatase domain-containing protein</fullName>
    </recommendedName>
</protein>
<comment type="caution">
    <text evidence="2">The sequence shown here is derived from an EMBL/GenBank/DDBJ whole genome shotgun (WGS) entry which is preliminary data.</text>
</comment>
<gene>
    <name evidence="2" type="ORF">HPB48_021658</name>
</gene>
<proteinExistence type="predicted"/>